<dbReference type="EMBL" id="BKCJ010040701">
    <property type="protein sequence ID" value="GEV97650.1"/>
    <property type="molecule type" value="Genomic_DNA"/>
</dbReference>
<dbReference type="GO" id="GO:0016787">
    <property type="term" value="F:hydrolase activity"/>
    <property type="evidence" value="ECO:0007669"/>
    <property type="project" value="UniProtKB-KW"/>
</dbReference>
<dbReference type="GO" id="GO:0003676">
    <property type="term" value="F:nucleic acid binding"/>
    <property type="evidence" value="ECO:0007669"/>
    <property type="project" value="InterPro"/>
</dbReference>
<dbReference type="Gene3D" id="3.30.420.10">
    <property type="entry name" value="Ribonuclease H-like superfamily/Ribonuclease H"/>
    <property type="match status" value="1"/>
</dbReference>
<dbReference type="GO" id="GO:0046872">
    <property type="term" value="F:metal ion binding"/>
    <property type="evidence" value="ECO:0007669"/>
    <property type="project" value="UniProtKB-KW"/>
</dbReference>
<evidence type="ECO:0000256" key="1">
    <source>
        <dbReference type="ARBA" id="ARBA00022723"/>
    </source>
</evidence>
<dbReference type="InterPro" id="IPR043502">
    <property type="entry name" value="DNA/RNA_pol_sf"/>
</dbReference>
<organism evidence="4">
    <name type="scientific">Tanacetum cinerariifolium</name>
    <name type="common">Dalmatian daisy</name>
    <name type="synonym">Chrysanthemum cinerariifolium</name>
    <dbReference type="NCBI Taxonomy" id="118510"/>
    <lineage>
        <taxon>Eukaryota</taxon>
        <taxon>Viridiplantae</taxon>
        <taxon>Streptophyta</taxon>
        <taxon>Embryophyta</taxon>
        <taxon>Tracheophyta</taxon>
        <taxon>Spermatophyta</taxon>
        <taxon>Magnoliopsida</taxon>
        <taxon>eudicotyledons</taxon>
        <taxon>Gunneridae</taxon>
        <taxon>Pentapetalae</taxon>
        <taxon>asterids</taxon>
        <taxon>campanulids</taxon>
        <taxon>Asterales</taxon>
        <taxon>Asteraceae</taxon>
        <taxon>Asteroideae</taxon>
        <taxon>Anthemideae</taxon>
        <taxon>Anthemidinae</taxon>
        <taxon>Tanacetum</taxon>
    </lineage>
</organism>
<evidence type="ECO:0000259" key="3">
    <source>
        <dbReference type="Pfam" id="PF07727"/>
    </source>
</evidence>
<feature type="domain" description="Reverse transcriptase Ty1/copia-type" evidence="3">
    <location>
        <begin position="627"/>
        <end position="705"/>
    </location>
</feature>
<dbReference type="SUPFAM" id="SSF53098">
    <property type="entry name" value="Ribonuclease H-like"/>
    <property type="match status" value="1"/>
</dbReference>
<evidence type="ECO:0000256" key="2">
    <source>
        <dbReference type="ARBA" id="ARBA00022801"/>
    </source>
</evidence>
<dbReference type="InterPro" id="IPR013103">
    <property type="entry name" value="RVT_2"/>
</dbReference>
<protein>
    <submittedName>
        <fullName evidence="4">Putative ribonuclease H-like domain-containing protein</fullName>
    </submittedName>
</protein>
<dbReference type="SUPFAM" id="SSF56672">
    <property type="entry name" value="DNA/RNA polymerases"/>
    <property type="match status" value="1"/>
</dbReference>
<dbReference type="InterPro" id="IPR036397">
    <property type="entry name" value="RNaseH_sf"/>
</dbReference>
<reference evidence="4" key="1">
    <citation type="journal article" date="2019" name="Sci. Rep.">
        <title>Draft genome of Tanacetum cinerariifolium, the natural source of mosquito coil.</title>
        <authorList>
            <person name="Yamashiro T."/>
            <person name="Shiraishi A."/>
            <person name="Satake H."/>
            <person name="Nakayama K."/>
        </authorList>
    </citation>
    <scope>NUCLEOTIDE SEQUENCE</scope>
</reference>
<dbReference type="Pfam" id="PF07727">
    <property type="entry name" value="RVT_2"/>
    <property type="match status" value="2"/>
</dbReference>
<name>A0A699GRI3_TANCI</name>
<keyword evidence="1" id="KW-0479">Metal-binding</keyword>
<feature type="domain" description="Reverse transcriptase Ty1/copia-type" evidence="3">
    <location>
        <begin position="36"/>
        <end position="193"/>
    </location>
</feature>
<sequence>MGHQLSITEFSSGNLSSLAVEKCTSSGNGLEHFIPNINSAFIYEKIKEEVYVCQPSRFEDPDHHDKVYKVVKALYGLHQALRAWYETLANYLLGNGFHRGKIDQTLYIKRQKGYILLVQVYVDDIIFGFTKKELCTEFERLMKDKFHMSSMGELTFFLGLQVKQKEDGIFISQDKYVTEVLRKFNFSDVKSANTLVDIEKTLVKDADGADVDVHLYRSMIGLLIYLTVSRLDIMYAGRMIDDLDADEGVALVDETQGRNDQDMFDTSILDDDDEVVAEEVDDEEVVAEEVDDEEVGAEEVDDEEVVAEEVVAKKNTAAITSQILMDETTLAKALIDIKTSKPKLVKGSEKAAEGGSKREGNNLEQEDAKRITSTKVVPPKKNIPPKPNINVPNPEIKVFHRSTNVAKDVKFNNTPNILGTKPYNNLKPMQNWGSNVATAPSSSHVNFRFGNNQIAKIIGYGDYQLGNVTISWVYYVEGLRHNLFSVGQFCDSDLEVVFRKHACYVQNLDYANLLSGSRDTNFYTISMDDMLNTLNQLAKQGLVRGLPKLKFKKDHLCSVCTLGKSNKSSYKPKADDTNQEKLYLLHMDLYGPMHVESINGKKYILVIIDDYSRFTWVEFLRLKDEAPKWIFKVKKDECGGVLKNKALLVAKGYRQKERIDFEESFTPVARLEAIHIIIANAANKNITIYQMDVKIAFLNGKLHEVVC</sequence>
<dbReference type="PANTHER" id="PTHR42648:SF32">
    <property type="entry name" value="RIBONUCLEASE H-LIKE DOMAIN, GAG-PRE-INTEGRASE DOMAIN PROTEIN-RELATED"/>
    <property type="match status" value="1"/>
</dbReference>
<dbReference type="InterPro" id="IPR012337">
    <property type="entry name" value="RNaseH-like_sf"/>
</dbReference>
<keyword evidence="2" id="KW-0378">Hydrolase</keyword>
<comment type="caution">
    <text evidence="4">The sequence shown here is derived from an EMBL/GenBank/DDBJ whole genome shotgun (WGS) entry which is preliminary data.</text>
</comment>
<gene>
    <name evidence="4" type="ORF">Tci_169627</name>
</gene>
<dbReference type="AlphaFoldDB" id="A0A699GRI3"/>
<evidence type="ECO:0000313" key="4">
    <source>
        <dbReference type="EMBL" id="GEV97650.1"/>
    </source>
</evidence>
<accession>A0A699GRI3</accession>
<dbReference type="PANTHER" id="PTHR42648">
    <property type="entry name" value="TRANSPOSASE, PUTATIVE-RELATED"/>
    <property type="match status" value="1"/>
</dbReference>
<proteinExistence type="predicted"/>
<dbReference type="InterPro" id="IPR039537">
    <property type="entry name" value="Retrotran_Ty1/copia-like"/>
</dbReference>